<dbReference type="InterPro" id="IPR003594">
    <property type="entry name" value="HATPase_dom"/>
</dbReference>
<evidence type="ECO:0000256" key="4">
    <source>
        <dbReference type="ARBA" id="ARBA00022475"/>
    </source>
</evidence>
<dbReference type="PANTHER" id="PTHR43065">
    <property type="entry name" value="SENSOR HISTIDINE KINASE"/>
    <property type="match status" value="1"/>
</dbReference>
<dbReference type="CDD" id="cd06225">
    <property type="entry name" value="HAMP"/>
    <property type="match status" value="1"/>
</dbReference>
<keyword evidence="9 12" id="KW-1133">Transmembrane helix</keyword>
<feature type="transmembrane region" description="Helical" evidence="12">
    <location>
        <begin position="313"/>
        <end position="337"/>
    </location>
</feature>
<keyword evidence="7 12" id="KW-0812">Transmembrane</keyword>
<evidence type="ECO:0000256" key="12">
    <source>
        <dbReference type="SAM" id="Phobius"/>
    </source>
</evidence>
<dbReference type="Pfam" id="PF00672">
    <property type="entry name" value="HAMP"/>
    <property type="match status" value="1"/>
</dbReference>
<dbReference type="PRINTS" id="PR00344">
    <property type="entry name" value="BCTRLSENSOR"/>
</dbReference>
<evidence type="ECO:0000259" key="14">
    <source>
        <dbReference type="PROSITE" id="PS50885"/>
    </source>
</evidence>
<proteinExistence type="predicted"/>
<evidence type="ECO:0000256" key="10">
    <source>
        <dbReference type="ARBA" id="ARBA00023136"/>
    </source>
</evidence>
<gene>
    <name evidence="15" type="primary">sasA_6</name>
    <name evidence="15" type="ORF">VMF7928_02324</name>
</gene>
<evidence type="ECO:0000256" key="5">
    <source>
        <dbReference type="ARBA" id="ARBA00022553"/>
    </source>
</evidence>
<dbReference type="Proteomes" id="UP000838748">
    <property type="component" value="Unassembled WGS sequence"/>
</dbReference>
<dbReference type="Pfam" id="PF08269">
    <property type="entry name" value="dCache_2"/>
    <property type="match status" value="1"/>
</dbReference>
<evidence type="ECO:0000256" key="2">
    <source>
        <dbReference type="ARBA" id="ARBA00004651"/>
    </source>
</evidence>
<evidence type="ECO:0000256" key="6">
    <source>
        <dbReference type="ARBA" id="ARBA00022679"/>
    </source>
</evidence>
<keyword evidence="11" id="KW-0175">Coiled coil</keyword>
<dbReference type="Gene3D" id="3.30.450.20">
    <property type="entry name" value="PAS domain"/>
    <property type="match status" value="2"/>
</dbReference>
<feature type="domain" description="HAMP" evidence="14">
    <location>
        <begin position="334"/>
        <end position="388"/>
    </location>
</feature>
<dbReference type="SMART" id="SM00304">
    <property type="entry name" value="HAMP"/>
    <property type="match status" value="1"/>
</dbReference>
<accession>A0ABN8E624</accession>
<evidence type="ECO:0000256" key="11">
    <source>
        <dbReference type="SAM" id="Coils"/>
    </source>
</evidence>
<dbReference type="InterPro" id="IPR033480">
    <property type="entry name" value="sCache_2"/>
</dbReference>
<organism evidence="15 16">
    <name type="scientific">Vibrio marisflavi CECT 7928</name>
    <dbReference type="NCBI Taxonomy" id="634439"/>
    <lineage>
        <taxon>Bacteria</taxon>
        <taxon>Pseudomonadati</taxon>
        <taxon>Pseudomonadota</taxon>
        <taxon>Gammaproteobacteria</taxon>
        <taxon>Vibrionales</taxon>
        <taxon>Vibrionaceae</taxon>
        <taxon>Vibrio</taxon>
    </lineage>
</organism>
<dbReference type="InterPro" id="IPR036890">
    <property type="entry name" value="HATPase_C_sf"/>
</dbReference>
<dbReference type="PANTHER" id="PTHR43065:SF42">
    <property type="entry name" value="TWO-COMPONENT SENSOR PPRA"/>
    <property type="match status" value="1"/>
</dbReference>
<evidence type="ECO:0000313" key="16">
    <source>
        <dbReference type="Proteomes" id="UP000838748"/>
    </source>
</evidence>
<dbReference type="CDD" id="cd00075">
    <property type="entry name" value="HATPase"/>
    <property type="match status" value="1"/>
</dbReference>
<dbReference type="SMART" id="SM01049">
    <property type="entry name" value="Cache_2"/>
    <property type="match status" value="1"/>
</dbReference>
<evidence type="ECO:0000256" key="1">
    <source>
        <dbReference type="ARBA" id="ARBA00000085"/>
    </source>
</evidence>
<dbReference type="GO" id="GO:0016740">
    <property type="term" value="F:transferase activity"/>
    <property type="evidence" value="ECO:0007669"/>
    <property type="project" value="UniProtKB-KW"/>
</dbReference>
<dbReference type="InterPro" id="IPR004010">
    <property type="entry name" value="Double_Cache_2"/>
</dbReference>
<evidence type="ECO:0000259" key="13">
    <source>
        <dbReference type="PROSITE" id="PS50109"/>
    </source>
</evidence>
<dbReference type="CDD" id="cd12912">
    <property type="entry name" value="PDC2_MCP_like"/>
    <property type="match status" value="2"/>
</dbReference>
<dbReference type="InterPro" id="IPR005467">
    <property type="entry name" value="His_kinase_dom"/>
</dbReference>
<dbReference type="Gene3D" id="3.30.565.10">
    <property type="entry name" value="Histidine kinase-like ATPase, C-terminal domain"/>
    <property type="match status" value="1"/>
</dbReference>
<comment type="catalytic activity">
    <reaction evidence="1">
        <text>ATP + protein L-histidine = ADP + protein N-phospho-L-histidine.</text>
        <dbReference type="EC" id="2.7.13.3"/>
    </reaction>
</comment>
<keyword evidence="16" id="KW-1185">Reference proteome</keyword>
<sequence length="700" mass="79426">MASMINLLRKLKISSRLMFGYIILFLLVLNGANLIHYLTVRNLLQTQIERELQLITESITNSIHTTANTTIHNYLRAITQTNLRFIEQQYKLVQQGKISEPEAKKIIADTLNKQKIGDSGYPYVVDSKGIIQVHPKEALIGKDLMQYPFMQQQTKQKKGYLEYDWKNPDESKQRAKALHMLYFEPWDWIVSSSSYRSEFLSLINIEDFQDYISSQKFGDTGYTYVLNSKGDLVLHPFISGNFYETEDSNGYKFVQDMLSRKNGAITYTWRNPQEQDYREKYALFQYIPDFDWYVVSSTYSEELFRPINKLSNIYLVVLGVSIVILVLCSVVLSRSIVEPLNRVMKSMQTAATGKYQTRIADSTSANDELSLLSRHFNNFMSELERSNSELHSQIEQTNLARKQQQELNRKLEKLNQNLENIVDERTNDLQESLAQLKETQEQLVESEKLAALGGLVAGVAHEVNTPLGVSVTATSLVHEVLDELTAAFNNQSLTKEKFSDLILQLSETASLLSINLQRAAKLISDFKLTAVEHVSEVHSAFNVSHLINTLIGGVQTEAQKIPVFIAAEVDSELMMDSLSGVLTEVISHLLVNSFCHAFPSEKLAELDTQDLAPTISIDAKQQGENIILSYQDNGIGVEDKLHQKIFEPFYKDKRDHEGAGLGLNLVYNLVKHKLSGQLLFESKPNQGVKFTLTLPRTLPA</sequence>
<evidence type="ECO:0000256" key="3">
    <source>
        <dbReference type="ARBA" id="ARBA00012438"/>
    </source>
</evidence>
<feature type="domain" description="Histidine kinase" evidence="13">
    <location>
        <begin position="458"/>
        <end position="698"/>
    </location>
</feature>
<dbReference type="Pfam" id="PF02518">
    <property type="entry name" value="HATPase_c"/>
    <property type="match status" value="1"/>
</dbReference>
<dbReference type="InterPro" id="IPR003660">
    <property type="entry name" value="HAMP_dom"/>
</dbReference>
<protein>
    <recommendedName>
        <fullName evidence="3">histidine kinase</fullName>
        <ecNumber evidence="3">2.7.13.3</ecNumber>
    </recommendedName>
</protein>
<comment type="subcellular location">
    <subcellularLocation>
        <location evidence="2">Cell membrane</location>
        <topology evidence="2">Multi-pass membrane protein</topology>
    </subcellularLocation>
</comment>
<comment type="caution">
    <text evidence="15">The sequence shown here is derived from an EMBL/GenBank/DDBJ whole genome shotgun (WGS) entry which is preliminary data.</text>
</comment>
<keyword evidence="5" id="KW-0597">Phosphoprotein</keyword>
<evidence type="ECO:0000256" key="7">
    <source>
        <dbReference type="ARBA" id="ARBA00022692"/>
    </source>
</evidence>
<keyword evidence="10 12" id="KW-0472">Membrane</keyword>
<dbReference type="EMBL" id="CAKLDM010000002">
    <property type="protein sequence ID" value="CAH0539647.1"/>
    <property type="molecule type" value="Genomic_DNA"/>
</dbReference>
<dbReference type="SUPFAM" id="SSF158472">
    <property type="entry name" value="HAMP domain-like"/>
    <property type="match status" value="1"/>
</dbReference>
<dbReference type="SMART" id="SM00387">
    <property type="entry name" value="HATPase_c"/>
    <property type="match status" value="1"/>
</dbReference>
<dbReference type="InterPro" id="IPR004358">
    <property type="entry name" value="Sig_transdc_His_kin-like_C"/>
</dbReference>
<dbReference type="SUPFAM" id="SSF55874">
    <property type="entry name" value="ATPase domain of HSP90 chaperone/DNA topoisomerase II/histidine kinase"/>
    <property type="match status" value="1"/>
</dbReference>
<dbReference type="PROSITE" id="PS50109">
    <property type="entry name" value="HIS_KIN"/>
    <property type="match status" value="1"/>
</dbReference>
<evidence type="ECO:0000256" key="9">
    <source>
        <dbReference type="ARBA" id="ARBA00022989"/>
    </source>
</evidence>
<keyword evidence="6 15" id="KW-0808">Transferase</keyword>
<keyword evidence="4" id="KW-1003">Cell membrane</keyword>
<dbReference type="PROSITE" id="PS50885">
    <property type="entry name" value="HAMP"/>
    <property type="match status" value="1"/>
</dbReference>
<dbReference type="EC" id="2.7.13.3" evidence="3"/>
<evidence type="ECO:0000313" key="15">
    <source>
        <dbReference type="EMBL" id="CAH0539647.1"/>
    </source>
</evidence>
<evidence type="ECO:0000256" key="8">
    <source>
        <dbReference type="ARBA" id="ARBA00022777"/>
    </source>
</evidence>
<keyword evidence="8" id="KW-0418">Kinase</keyword>
<dbReference type="RefSeq" id="WP_237361622.1">
    <property type="nucleotide sequence ID" value="NZ_CAKLDM010000002.1"/>
</dbReference>
<dbReference type="Gene3D" id="6.10.340.10">
    <property type="match status" value="1"/>
</dbReference>
<feature type="coiled-coil region" evidence="11">
    <location>
        <begin position="380"/>
        <end position="449"/>
    </location>
</feature>
<name>A0ABN8E624_9VIBR</name>
<dbReference type="Gene3D" id="1.10.287.130">
    <property type="match status" value="1"/>
</dbReference>
<reference evidence="15" key="1">
    <citation type="submission" date="2021-11" db="EMBL/GenBank/DDBJ databases">
        <authorList>
            <person name="Rodrigo-Torres L."/>
            <person name="Arahal R. D."/>
            <person name="Lucena T."/>
        </authorList>
    </citation>
    <scope>NUCLEOTIDE SEQUENCE</scope>
    <source>
        <strain evidence="15">CECT 7928</strain>
    </source>
</reference>